<keyword evidence="4" id="KW-0597">Phosphoprotein</keyword>
<dbReference type="PRINTS" id="PR00344">
    <property type="entry name" value="BCTRLSENSOR"/>
</dbReference>
<comment type="subcellular location">
    <subcellularLocation>
        <location evidence="2">Cell membrane</location>
    </subcellularLocation>
</comment>
<keyword evidence="10 11" id="KW-0472">Membrane</keyword>
<dbReference type="GO" id="GO:0005886">
    <property type="term" value="C:plasma membrane"/>
    <property type="evidence" value="ECO:0007669"/>
    <property type="project" value="UniProtKB-SubCell"/>
</dbReference>
<dbReference type="PANTHER" id="PTHR45436:SF5">
    <property type="entry name" value="SENSOR HISTIDINE KINASE TRCS"/>
    <property type="match status" value="1"/>
</dbReference>
<dbReference type="SMART" id="SM00388">
    <property type="entry name" value="HisKA"/>
    <property type="match status" value="1"/>
</dbReference>
<dbReference type="SUPFAM" id="SSF158472">
    <property type="entry name" value="HAMP domain-like"/>
    <property type="match status" value="1"/>
</dbReference>
<dbReference type="SMART" id="SM00304">
    <property type="entry name" value="HAMP"/>
    <property type="match status" value="1"/>
</dbReference>
<proteinExistence type="predicted"/>
<dbReference type="InterPro" id="IPR003660">
    <property type="entry name" value="HAMP_dom"/>
</dbReference>
<reference evidence="14 15" key="1">
    <citation type="submission" date="2019-12" db="EMBL/GenBank/DDBJ databases">
        <title>Auraticoccus cholistani sp. nov., an actinomycete isolated from soil of Cholistan desert.</title>
        <authorList>
            <person name="Cheema M.T."/>
        </authorList>
    </citation>
    <scope>NUCLEOTIDE SEQUENCE [LARGE SCALE GENOMIC DNA]</scope>
    <source>
        <strain evidence="14 15">F435</strain>
    </source>
</reference>
<dbReference type="InterPro" id="IPR003594">
    <property type="entry name" value="HATPase_dom"/>
</dbReference>
<dbReference type="AlphaFoldDB" id="A0A6A9UU71"/>
<dbReference type="EC" id="2.7.13.3" evidence="3"/>
<evidence type="ECO:0000256" key="2">
    <source>
        <dbReference type="ARBA" id="ARBA00004236"/>
    </source>
</evidence>
<evidence type="ECO:0000256" key="1">
    <source>
        <dbReference type="ARBA" id="ARBA00000085"/>
    </source>
</evidence>
<sequence>MGRRISVLTALAVACTVLITGLGGWLVTRVSLYQQLDDELIEVATVTSESVAADISTLGGLDAEALRTVNVSLLVLRSDGAVMRVPGAPTSLVWGPEEMAIARLQQGSSAREGRADNGSSYRIVAVPMPEVVDDDGDYALVIGRPLQPYTSILSSLALVMGSFGVLAIVGSAFIGYAVARSSLQPLRELSAAVSRVTVTDHLDPIEVHGDDELSQLTRSFNTMLSSLSLSRERQRRLIADAGHELRTPLTSLRTNIELLVADDRTGMLPEGARADILRDVAAQLSEFTTLVGDLVQLAREDRVDPSPEPIDLREVTRNAIERARRRGPGLTFDVELNPLYLVGEPDTLERAITNLLDNAVKFSPPGGTIHVLLEGDRLRISDQGPGIADEDLPHIFDRFYRADSSRNTPGTGLGLSIVATTVARHGGWVRAGRSAEGGAEFTVQLPGSTTLAELDEDADEQTQILTRVSD</sequence>
<dbReference type="EMBL" id="WPCU01000003">
    <property type="protein sequence ID" value="MVA74757.1"/>
    <property type="molecule type" value="Genomic_DNA"/>
</dbReference>
<evidence type="ECO:0000256" key="11">
    <source>
        <dbReference type="SAM" id="Phobius"/>
    </source>
</evidence>
<dbReference type="Pfam" id="PF00512">
    <property type="entry name" value="HisKA"/>
    <property type="match status" value="1"/>
</dbReference>
<evidence type="ECO:0000259" key="13">
    <source>
        <dbReference type="PROSITE" id="PS50885"/>
    </source>
</evidence>
<evidence type="ECO:0000256" key="10">
    <source>
        <dbReference type="ARBA" id="ARBA00023136"/>
    </source>
</evidence>
<dbReference type="CDD" id="cd00082">
    <property type="entry name" value="HisKA"/>
    <property type="match status" value="1"/>
</dbReference>
<comment type="catalytic activity">
    <reaction evidence="1">
        <text>ATP + protein L-histidine = ADP + protein N-phospho-L-histidine.</text>
        <dbReference type="EC" id="2.7.13.3"/>
    </reaction>
</comment>
<dbReference type="InterPro" id="IPR004358">
    <property type="entry name" value="Sig_transdc_His_kin-like_C"/>
</dbReference>
<evidence type="ECO:0000313" key="15">
    <source>
        <dbReference type="Proteomes" id="UP000435304"/>
    </source>
</evidence>
<comment type="caution">
    <text evidence="14">The sequence shown here is derived from an EMBL/GenBank/DDBJ whole genome shotgun (WGS) entry which is preliminary data.</text>
</comment>
<dbReference type="PROSITE" id="PS50109">
    <property type="entry name" value="HIS_KIN"/>
    <property type="match status" value="1"/>
</dbReference>
<keyword evidence="7" id="KW-0418">Kinase</keyword>
<dbReference type="InterPro" id="IPR005467">
    <property type="entry name" value="His_kinase_dom"/>
</dbReference>
<dbReference type="PROSITE" id="PS51257">
    <property type="entry name" value="PROKAR_LIPOPROTEIN"/>
    <property type="match status" value="1"/>
</dbReference>
<evidence type="ECO:0000256" key="9">
    <source>
        <dbReference type="ARBA" id="ARBA00023012"/>
    </source>
</evidence>
<feature type="domain" description="HAMP" evidence="13">
    <location>
        <begin position="180"/>
        <end position="232"/>
    </location>
</feature>
<dbReference type="CDD" id="cd00075">
    <property type="entry name" value="HATPase"/>
    <property type="match status" value="1"/>
</dbReference>
<evidence type="ECO:0000256" key="8">
    <source>
        <dbReference type="ARBA" id="ARBA00022989"/>
    </source>
</evidence>
<dbReference type="SUPFAM" id="SSF47384">
    <property type="entry name" value="Homodimeric domain of signal transducing histidine kinase"/>
    <property type="match status" value="1"/>
</dbReference>
<dbReference type="PROSITE" id="PS50885">
    <property type="entry name" value="HAMP"/>
    <property type="match status" value="1"/>
</dbReference>
<evidence type="ECO:0000256" key="4">
    <source>
        <dbReference type="ARBA" id="ARBA00022553"/>
    </source>
</evidence>
<dbReference type="CDD" id="cd06225">
    <property type="entry name" value="HAMP"/>
    <property type="match status" value="1"/>
</dbReference>
<keyword evidence="6 11" id="KW-0812">Transmembrane</keyword>
<dbReference type="InterPro" id="IPR036890">
    <property type="entry name" value="HATPase_C_sf"/>
</dbReference>
<dbReference type="Gene3D" id="3.30.565.10">
    <property type="entry name" value="Histidine kinase-like ATPase, C-terminal domain"/>
    <property type="match status" value="1"/>
</dbReference>
<dbReference type="PANTHER" id="PTHR45436">
    <property type="entry name" value="SENSOR HISTIDINE KINASE YKOH"/>
    <property type="match status" value="1"/>
</dbReference>
<accession>A0A6A9UU71</accession>
<dbReference type="InterPro" id="IPR036097">
    <property type="entry name" value="HisK_dim/P_sf"/>
</dbReference>
<keyword evidence="15" id="KW-1185">Reference proteome</keyword>
<dbReference type="SMART" id="SM00387">
    <property type="entry name" value="HATPase_c"/>
    <property type="match status" value="1"/>
</dbReference>
<dbReference type="InterPro" id="IPR050428">
    <property type="entry name" value="TCS_sensor_his_kinase"/>
</dbReference>
<evidence type="ECO:0000256" key="6">
    <source>
        <dbReference type="ARBA" id="ARBA00022692"/>
    </source>
</evidence>
<feature type="domain" description="Histidine kinase" evidence="12">
    <location>
        <begin position="240"/>
        <end position="449"/>
    </location>
</feature>
<evidence type="ECO:0000259" key="12">
    <source>
        <dbReference type="PROSITE" id="PS50109"/>
    </source>
</evidence>
<feature type="transmembrane region" description="Helical" evidence="11">
    <location>
        <begin position="152"/>
        <end position="179"/>
    </location>
</feature>
<keyword evidence="9" id="KW-0902">Two-component regulatory system</keyword>
<evidence type="ECO:0000256" key="5">
    <source>
        <dbReference type="ARBA" id="ARBA00022679"/>
    </source>
</evidence>
<feature type="transmembrane region" description="Helical" evidence="11">
    <location>
        <begin position="7"/>
        <end position="27"/>
    </location>
</feature>
<gene>
    <name evidence="14" type="ORF">GC722_01715</name>
</gene>
<dbReference type="InterPro" id="IPR003661">
    <property type="entry name" value="HisK_dim/P_dom"/>
</dbReference>
<protein>
    <recommendedName>
        <fullName evidence="3">histidine kinase</fullName>
        <ecNumber evidence="3">2.7.13.3</ecNumber>
    </recommendedName>
</protein>
<dbReference type="Gene3D" id="6.10.340.10">
    <property type="match status" value="1"/>
</dbReference>
<dbReference type="Pfam" id="PF02518">
    <property type="entry name" value="HATPase_c"/>
    <property type="match status" value="1"/>
</dbReference>
<organism evidence="14 15">
    <name type="scientific">Auraticoccus cholistanensis</name>
    <dbReference type="NCBI Taxonomy" id="2656650"/>
    <lineage>
        <taxon>Bacteria</taxon>
        <taxon>Bacillati</taxon>
        <taxon>Actinomycetota</taxon>
        <taxon>Actinomycetes</taxon>
        <taxon>Propionibacteriales</taxon>
        <taxon>Propionibacteriaceae</taxon>
        <taxon>Auraticoccus</taxon>
    </lineage>
</organism>
<name>A0A6A9UU71_9ACTN</name>
<keyword evidence="8 11" id="KW-1133">Transmembrane helix</keyword>
<keyword evidence="5" id="KW-0808">Transferase</keyword>
<dbReference type="SUPFAM" id="SSF55874">
    <property type="entry name" value="ATPase domain of HSP90 chaperone/DNA topoisomerase II/histidine kinase"/>
    <property type="match status" value="1"/>
</dbReference>
<dbReference type="Pfam" id="PF00672">
    <property type="entry name" value="HAMP"/>
    <property type="match status" value="1"/>
</dbReference>
<evidence type="ECO:0000313" key="14">
    <source>
        <dbReference type="EMBL" id="MVA74757.1"/>
    </source>
</evidence>
<dbReference type="Gene3D" id="1.10.287.130">
    <property type="match status" value="1"/>
</dbReference>
<dbReference type="Proteomes" id="UP000435304">
    <property type="component" value="Unassembled WGS sequence"/>
</dbReference>
<evidence type="ECO:0000256" key="3">
    <source>
        <dbReference type="ARBA" id="ARBA00012438"/>
    </source>
</evidence>
<evidence type="ECO:0000256" key="7">
    <source>
        <dbReference type="ARBA" id="ARBA00022777"/>
    </source>
</evidence>
<dbReference type="GO" id="GO:0000155">
    <property type="term" value="F:phosphorelay sensor kinase activity"/>
    <property type="evidence" value="ECO:0007669"/>
    <property type="project" value="InterPro"/>
</dbReference>